<gene>
    <name evidence="5" type="ordered locus">CPF_0849</name>
</gene>
<dbReference type="eggNOG" id="COG1670">
    <property type="taxonomic scope" value="Bacteria"/>
</dbReference>
<keyword evidence="6" id="KW-1185">Reference proteome</keyword>
<dbReference type="PANTHER" id="PTHR43792">
    <property type="entry name" value="GNAT FAMILY, PUTATIVE (AFU_ORTHOLOGUE AFUA_3G00765)-RELATED-RELATED"/>
    <property type="match status" value="1"/>
</dbReference>
<organism evidence="5 6">
    <name type="scientific">Clostridium perfringens (strain ATCC 13124 / DSM 756 / JCM 1290 / NCIMB 6125 / NCTC 8237 / Type A)</name>
    <dbReference type="NCBI Taxonomy" id="195103"/>
    <lineage>
        <taxon>Bacteria</taxon>
        <taxon>Bacillati</taxon>
        <taxon>Bacillota</taxon>
        <taxon>Clostridia</taxon>
        <taxon>Eubacteriales</taxon>
        <taxon>Clostridiaceae</taxon>
        <taxon>Clostridium</taxon>
    </lineage>
</organism>
<evidence type="ECO:0000313" key="6">
    <source>
        <dbReference type="Proteomes" id="UP000001823"/>
    </source>
</evidence>
<dbReference type="STRING" id="195103.CPF_0849"/>
<sequence>MINLINHKGTKCISTERITLRPFCYDDAENMFKNWVNDPEVTKYLSWTPHGNLNVTKECLDNWIKAYESDENYHWAITLKENPNEVIGSIGAVFIDNYLEQAHIGYCLSKKYWNKGIVSESLKEVLSYLFQCGFTRIEAIHHVLNPASGQVMKKCGMKFEGILRKARKDNKGEFFDIAQYALLKTDLE</sequence>
<proteinExistence type="inferred from homology"/>
<dbReference type="Gene3D" id="3.40.630.30">
    <property type="match status" value="1"/>
</dbReference>
<keyword evidence="2" id="KW-0012">Acyltransferase</keyword>
<dbReference type="Pfam" id="PF13302">
    <property type="entry name" value="Acetyltransf_3"/>
    <property type="match status" value="1"/>
</dbReference>
<dbReference type="CDD" id="cd04301">
    <property type="entry name" value="NAT_SF"/>
    <property type="match status" value="1"/>
</dbReference>
<dbReference type="InterPro" id="IPR016181">
    <property type="entry name" value="Acyl_CoA_acyltransferase"/>
</dbReference>
<dbReference type="HOGENOM" id="CLU_013985_3_6_9"/>
<reference evidence="5 6" key="1">
    <citation type="journal article" date="2006" name="Genome Res.">
        <title>Skewed genomic variability in strains of the toxigenic bacterial pathogen, Clostridium perfringens.</title>
        <authorList>
            <person name="Myers G.S."/>
            <person name="Rasko D.A."/>
            <person name="Cheung J.K."/>
            <person name="Ravel J."/>
            <person name="Seshadri R."/>
            <person name="Deboy R.T."/>
            <person name="Ren Q."/>
            <person name="Varga J."/>
            <person name="Awad M.M."/>
            <person name="Brinkac L.M."/>
            <person name="Daugherty S.C."/>
            <person name="Haft D.H."/>
            <person name="Dodson R.J."/>
            <person name="Madupu R."/>
            <person name="Nelson W.C."/>
            <person name="Rosovitz M.J."/>
            <person name="Sullivan S.A."/>
            <person name="Khouri H."/>
            <person name="Dimitrov G.I."/>
            <person name="Watkins K.L."/>
            <person name="Mulligan S."/>
            <person name="Benton J."/>
            <person name="Radune D."/>
            <person name="Fisher D.J."/>
            <person name="Atkins H.S."/>
            <person name="Hiscox T."/>
            <person name="Jost B.H."/>
            <person name="Billington S.J."/>
            <person name="Songer J.G."/>
            <person name="McClane B.A."/>
            <person name="Titball R.W."/>
            <person name="Rood J.I."/>
            <person name="Melville S.B."/>
            <person name="Paulsen I.T."/>
        </authorList>
    </citation>
    <scope>NUCLEOTIDE SEQUENCE [LARGE SCALE GENOMIC DNA]</scope>
    <source>
        <strain evidence="6">ATCC 13124 / DSM 756 / JCM 1290 / NCIMB 6125 / NCTC 8237 / S 107 / Type A</strain>
    </source>
</reference>
<evidence type="ECO:0000256" key="3">
    <source>
        <dbReference type="ARBA" id="ARBA00038502"/>
    </source>
</evidence>
<accession>A0A0H2YSY9</accession>
<dbReference type="GO" id="GO:0016747">
    <property type="term" value="F:acyltransferase activity, transferring groups other than amino-acyl groups"/>
    <property type="evidence" value="ECO:0007669"/>
    <property type="project" value="InterPro"/>
</dbReference>
<dbReference type="EMBL" id="CP000246">
    <property type="protein sequence ID" value="ABG83875.1"/>
    <property type="molecule type" value="Genomic_DNA"/>
</dbReference>
<dbReference type="InterPro" id="IPR000182">
    <property type="entry name" value="GNAT_dom"/>
</dbReference>
<dbReference type="PaxDb" id="195103-CPF_0849"/>
<protein>
    <submittedName>
        <fullName evidence="5">Acetyltransferase, GNAT family</fullName>
    </submittedName>
</protein>
<evidence type="ECO:0000256" key="1">
    <source>
        <dbReference type="ARBA" id="ARBA00022679"/>
    </source>
</evidence>
<dbReference type="KEGG" id="cpf:CPF_0849"/>
<comment type="similarity">
    <text evidence="3">Belongs to the acetyltransferase family. RimJ subfamily.</text>
</comment>
<dbReference type="SUPFAM" id="SSF55729">
    <property type="entry name" value="Acyl-CoA N-acyltransferases (Nat)"/>
    <property type="match status" value="1"/>
</dbReference>
<evidence type="ECO:0000256" key="2">
    <source>
        <dbReference type="ARBA" id="ARBA00023315"/>
    </source>
</evidence>
<dbReference type="PANTHER" id="PTHR43792:SF8">
    <property type="entry name" value="[RIBOSOMAL PROTEIN US5]-ALANINE N-ACETYLTRANSFERASE"/>
    <property type="match status" value="1"/>
</dbReference>
<name>A0A0H2YSY9_CLOP1</name>
<feature type="domain" description="N-acetyltransferase" evidence="4">
    <location>
        <begin position="18"/>
        <end position="186"/>
    </location>
</feature>
<dbReference type="Proteomes" id="UP000001823">
    <property type="component" value="Chromosome"/>
</dbReference>
<evidence type="ECO:0000259" key="4">
    <source>
        <dbReference type="PROSITE" id="PS51186"/>
    </source>
</evidence>
<evidence type="ECO:0000313" key="5">
    <source>
        <dbReference type="EMBL" id="ABG83875.1"/>
    </source>
</evidence>
<keyword evidence="1" id="KW-0808">Transferase</keyword>
<dbReference type="InterPro" id="IPR051531">
    <property type="entry name" value="N-acetyltransferase"/>
</dbReference>
<dbReference type="AlphaFoldDB" id="A0A0H2YSY9"/>
<dbReference type="PROSITE" id="PS51186">
    <property type="entry name" value="GNAT"/>
    <property type="match status" value="1"/>
</dbReference>